<keyword evidence="4" id="KW-0732">Signal</keyword>
<dbReference type="PRINTS" id="PR00133">
    <property type="entry name" value="GLHYDRLASE3"/>
</dbReference>
<protein>
    <submittedName>
        <fullName evidence="6">Glycoside hydrolase family 3 C-terminal domain-containing protein</fullName>
    </submittedName>
</protein>
<dbReference type="InterPro" id="IPR017853">
    <property type="entry name" value="GH"/>
</dbReference>
<dbReference type="Gene3D" id="2.60.40.10">
    <property type="entry name" value="Immunoglobulins"/>
    <property type="match status" value="1"/>
</dbReference>
<dbReference type="Gene3D" id="3.40.50.1700">
    <property type="entry name" value="Glycoside hydrolase family 3 C-terminal domain"/>
    <property type="match status" value="2"/>
</dbReference>
<dbReference type="Gene3D" id="3.20.20.300">
    <property type="entry name" value="Glycoside hydrolase, family 3, N-terminal domain"/>
    <property type="match status" value="2"/>
</dbReference>
<dbReference type="SMART" id="SM01217">
    <property type="entry name" value="Fn3_like"/>
    <property type="match status" value="1"/>
</dbReference>
<dbReference type="InterPro" id="IPR013783">
    <property type="entry name" value="Ig-like_fold"/>
</dbReference>
<dbReference type="InterPro" id="IPR050288">
    <property type="entry name" value="Cellulose_deg_GH3"/>
</dbReference>
<dbReference type="SUPFAM" id="SSF52279">
    <property type="entry name" value="Beta-D-glucan exohydrolase, C-terminal domain"/>
    <property type="match status" value="1"/>
</dbReference>
<feature type="domain" description="Fibronectin type III-like" evidence="5">
    <location>
        <begin position="660"/>
        <end position="733"/>
    </location>
</feature>
<dbReference type="GO" id="GO:0016787">
    <property type="term" value="F:hydrolase activity"/>
    <property type="evidence" value="ECO:0007669"/>
    <property type="project" value="UniProtKB-KW"/>
</dbReference>
<name>A0ABW2XPP3_9ACTN</name>
<dbReference type="SUPFAM" id="SSF51445">
    <property type="entry name" value="(Trans)glycosidases"/>
    <property type="match status" value="1"/>
</dbReference>
<dbReference type="Pfam" id="PF00933">
    <property type="entry name" value="Glyco_hydro_3"/>
    <property type="match status" value="1"/>
</dbReference>
<evidence type="ECO:0000313" key="6">
    <source>
        <dbReference type="EMBL" id="MFD0687792.1"/>
    </source>
</evidence>
<evidence type="ECO:0000313" key="7">
    <source>
        <dbReference type="Proteomes" id="UP001597063"/>
    </source>
</evidence>
<sequence length="744" mass="79098">MPPHRPPVTVRRTLFRPLTALIAITALATGLPAPAAQAAPAFPAECPWMDTTKTAGQRARLLLDASSPEQKMRWLDEQSATRPTETAFDGVRYPAQLPCTPSITYTDGPDGVRGSTGVTAFPAPISLASTWNDRLSQVKGRAQAEEAFDKGKAVVLAPGIASGRTPLAGRNSEYLGEDPLLSGRLAGAGIRGLQTGNAAKPTLAVLKHYVANEQELDRTLSSSNIDERTLRQVYDLPFEIAIGDGRPGGVMCSYNQINGVYACENPLLRNVLKTTLGFDGFVVSDFWAVHSTAPSLNAGLDQELNKPLYFTPERLTAALNAGQITQAQIDQAAFRVVRAYIRAGLFDHPVPSTPADDVSTAAHKAVSLDVATQGSVLLKNQGDILPLKPDRQKIAVIGPTASSTPTDGISASTVCASLFFGQPSVSCPSPVAAVDAITRRAAQNGGTVTFDNGKDHAAAATAARSADVAIVFGHYTEGEFADRPDLRLDAGGDALISAVAAANPNTVVVLQTGSAVLMPWKDEVKAVLETWYAGDQQGTAIARLLWGDANPSGKLPMTFPKSLADTPTRTPRQYPGTFPDGSTTRPGGDETTIRQVDYTEGLKVGYKWYDAQGIEPLYPFGYGLSYTRYRYEGLRVTPKGTGDVQVRFRLSNVGARAGTETAQVYLTLPPKSGEPGKRLVAYARAELKPGQAQVVNLTIKAADPGHPFSVWNPATDAWTTPKGTYTVSVGSSSRNLPLTATLTR</sequence>
<proteinExistence type="inferred from homology"/>
<evidence type="ECO:0000259" key="5">
    <source>
        <dbReference type="SMART" id="SM01217"/>
    </source>
</evidence>
<reference evidence="7" key="1">
    <citation type="journal article" date="2019" name="Int. J. Syst. Evol. Microbiol.">
        <title>The Global Catalogue of Microorganisms (GCM) 10K type strain sequencing project: providing services to taxonomists for standard genome sequencing and annotation.</title>
        <authorList>
            <consortium name="The Broad Institute Genomics Platform"/>
            <consortium name="The Broad Institute Genome Sequencing Center for Infectious Disease"/>
            <person name="Wu L."/>
            <person name="Ma J."/>
        </authorList>
    </citation>
    <scope>NUCLEOTIDE SEQUENCE [LARGE SCALE GENOMIC DNA]</scope>
    <source>
        <strain evidence="7">JCM 9371</strain>
    </source>
</reference>
<evidence type="ECO:0000256" key="2">
    <source>
        <dbReference type="ARBA" id="ARBA00022801"/>
    </source>
</evidence>
<dbReference type="Pfam" id="PF14310">
    <property type="entry name" value="Fn3-like"/>
    <property type="match status" value="1"/>
</dbReference>
<dbReference type="RefSeq" id="WP_207399829.1">
    <property type="nucleotide sequence ID" value="NZ_CAACUY010000047.1"/>
</dbReference>
<dbReference type="PANTHER" id="PTHR42715:SF10">
    <property type="entry name" value="BETA-GLUCOSIDASE"/>
    <property type="match status" value="1"/>
</dbReference>
<evidence type="ECO:0000256" key="4">
    <source>
        <dbReference type="SAM" id="SignalP"/>
    </source>
</evidence>
<dbReference type="InterPro" id="IPR006311">
    <property type="entry name" value="TAT_signal"/>
</dbReference>
<dbReference type="Proteomes" id="UP001597063">
    <property type="component" value="Unassembled WGS sequence"/>
</dbReference>
<dbReference type="PANTHER" id="PTHR42715">
    <property type="entry name" value="BETA-GLUCOSIDASE"/>
    <property type="match status" value="1"/>
</dbReference>
<evidence type="ECO:0000256" key="1">
    <source>
        <dbReference type="ARBA" id="ARBA00005336"/>
    </source>
</evidence>
<keyword evidence="7" id="KW-1185">Reference proteome</keyword>
<dbReference type="InterPro" id="IPR001764">
    <property type="entry name" value="Glyco_hydro_3_N"/>
</dbReference>
<dbReference type="Pfam" id="PF01915">
    <property type="entry name" value="Glyco_hydro_3_C"/>
    <property type="match status" value="1"/>
</dbReference>
<dbReference type="InterPro" id="IPR036881">
    <property type="entry name" value="Glyco_hydro_3_C_sf"/>
</dbReference>
<dbReference type="InterPro" id="IPR036962">
    <property type="entry name" value="Glyco_hydro_3_N_sf"/>
</dbReference>
<organism evidence="6 7">
    <name type="scientific">Actinomadura fibrosa</name>
    <dbReference type="NCBI Taxonomy" id="111802"/>
    <lineage>
        <taxon>Bacteria</taxon>
        <taxon>Bacillati</taxon>
        <taxon>Actinomycetota</taxon>
        <taxon>Actinomycetes</taxon>
        <taxon>Streptosporangiales</taxon>
        <taxon>Thermomonosporaceae</taxon>
        <taxon>Actinomadura</taxon>
    </lineage>
</organism>
<evidence type="ECO:0000256" key="3">
    <source>
        <dbReference type="SAM" id="MobiDB-lite"/>
    </source>
</evidence>
<dbReference type="PROSITE" id="PS51318">
    <property type="entry name" value="TAT"/>
    <property type="match status" value="1"/>
</dbReference>
<dbReference type="EMBL" id="JBHTGP010000013">
    <property type="protein sequence ID" value="MFD0687792.1"/>
    <property type="molecule type" value="Genomic_DNA"/>
</dbReference>
<dbReference type="InterPro" id="IPR002772">
    <property type="entry name" value="Glyco_hydro_3_C"/>
</dbReference>
<keyword evidence="2 6" id="KW-0378">Hydrolase</keyword>
<comment type="caution">
    <text evidence="6">The sequence shown here is derived from an EMBL/GenBank/DDBJ whole genome shotgun (WGS) entry which is preliminary data.</text>
</comment>
<feature type="region of interest" description="Disordered" evidence="3">
    <location>
        <begin position="559"/>
        <end position="590"/>
    </location>
</feature>
<comment type="similarity">
    <text evidence="1">Belongs to the glycosyl hydrolase 3 family.</text>
</comment>
<gene>
    <name evidence="6" type="ORF">ACFQZM_25075</name>
</gene>
<feature type="signal peptide" evidence="4">
    <location>
        <begin position="1"/>
        <end position="38"/>
    </location>
</feature>
<dbReference type="InterPro" id="IPR026891">
    <property type="entry name" value="Fn3-like"/>
</dbReference>
<accession>A0ABW2XPP3</accession>
<feature type="chain" id="PRO_5045929058" evidence="4">
    <location>
        <begin position="39"/>
        <end position="744"/>
    </location>
</feature>